<gene>
    <name evidence="1" type="ORF">BTO16_07275</name>
</gene>
<protein>
    <submittedName>
        <fullName evidence="1">Uncharacterized protein</fullName>
    </submittedName>
</protein>
<proteinExistence type="predicted"/>
<name>A0A2S7WZQ4_9FLAO</name>
<accession>A0A2S7WZQ4</accession>
<reference evidence="1 2" key="1">
    <citation type="submission" date="2016-12" db="EMBL/GenBank/DDBJ databases">
        <title>Trade-off between light-utilization and light-protection in marine flavobacteria.</title>
        <authorList>
            <person name="Kumagai Y."/>
            <person name="Yoshizawa S."/>
            <person name="Kogure K."/>
            <person name="Iwasaki W."/>
        </authorList>
    </citation>
    <scope>NUCLEOTIDE SEQUENCE [LARGE SCALE GENOMIC DNA]</scope>
    <source>
        <strain evidence="1 2">ATCC 43844</strain>
    </source>
</reference>
<dbReference type="Proteomes" id="UP000239068">
    <property type="component" value="Unassembled WGS sequence"/>
</dbReference>
<evidence type="ECO:0000313" key="2">
    <source>
        <dbReference type="Proteomes" id="UP000239068"/>
    </source>
</evidence>
<sequence length="229" mass="25188">MSFGQETVVLRLNYKKGDVFKVNMAMSQEMGTEMSMGMNMDMDINVIDATEDTNTSEMRITKMTMDMLQGGNVMSFDSTKSDEELDPMALMMKTQMAPMLQAVLTAKANNLGEVLEVTAEPNVPGMDEFANQTNVVYPKEALKVGSTWSFQKDEKGMILDFMYKVTSILKDKVDLEITGKSSGLATGDITGTMVVDRKSGVPLSSLIEMGLSIDGQEMNSKVTMTMTKL</sequence>
<comment type="caution">
    <text evidence="1">The sequence shown here is derived from an EMBL/GenBank/DDBJ whole genome shotgun (WGS) entry which is preliminary data.</text>
</comment>
<dbReference type="AlphaFoldDB" id="A0A2S7WZQ4"/>
<organism evidence="1 2">
    <name type="scientific">Polaribacter glomeratus</name>
    <dbReference type="NCBI Taxonomy" id="102"/>
    <lineage>
        <taxon>Bacteria</taxon>
        <taxon>Pseudomonadati</taxon>
        <taxon>Bacteroidota</taxon>
        <taxon>Flavobacteriia</taxon>
        <taxon>Flavobacteriales</taxon>
        <taxon>Flavobacteriaceae</taxon>
    </lineage>
</organism>
<keyword evidence="2" id="KW-1185">Reference proteome</keyword>
<dbReference type="EMBL" id="MSCM01000001">
    <property type="protein sequence ID" value="PQJ83006.1"/>
    <property type="molecule type" value="Genomic_DNA"/>
</dbReference>
<evidence type="ECO:0000313" key="1">
    <source>
        <dbReference type="EMBL" id="PQJ83006.1"/>
    </source>
</evidence>